<proteinExistence type="inferred from homology"/>
<comment type="subcellular location">
    <subcellularLocation>
        <location evidence="1">Mitochondrion</location>
    </subcellularLocation>
</comment>
<gene>
    <name evidence="7" type="ORF">F503_04751</name>
</gene>
<dbReference type="InterPro" id="IPR000352">
    <property type="entry name" value="Pep_chain_release_fac_I"/>
</dbReference>
<dbReference type="GO" id="GO:0016787">
    <property type="term" value="F:hydrolase activity"/>
    <property type="evidence" value="ECO:0007669"/>
    <property type="project" value="UniProtKB-KW"/>
</dbReference>
<dbReference type="GO" id="GO:0032543">
    <property type="term" value="P:mitochondrial translation"/>
    <property type="evidence" value="ECO:0007669"/>
    <property type="project" value="UniProtKB-ARBA"/>
</dbReference>
<keyword evidence="8" id="KW-1185">Reference proteome</keyword>
<dbReference type="Proteomes" id="UP000016923">
    <property type="component" value="Unassembled WGS sequence"/>
</dbReference>
<dbReference type="PROSITE" id="PS51257">
    <property type="entry name" value="PROKAR_LIPOPROTEIN"/>
    <property type="match status" value="1"/>
</dbReference>
<dbReference type="InterPro" id="IPR052405">
    <property type="entry name" value="Mito_Transl_Release_Factor"/>
</dbReference>
<dbReference type="PANTHER" id="PTHR46203:SF1">
    <property type="entry name" value="MITOCHONDRIAL TRANSLATION RELEASE FACTOR IN RESCUE"/>
    <property type="match status" value="1"/>
</dbReference>
<dbReference type="GO" id="GO:0005739">
    <property type="term" value="C:mitochondrion"/>
    <property type="evidence" value="ECO:0007669"/>
    <property type="project" value="UniProtKB-SubCell"/>
</dbReference>
<dbReference type="VEuPathDB" id="FungiDB:F503_04751"/>
<dbReference type="AlphaFoldDB" id="S3BXT1"/>
<reference evidence="7 8" key="1">
    <citation type="journal article" date="2013" name="BMC Genomics">
        <title>The genome and transcriptome of the pine saprophyte Ophiostoma piceae, and a comparison with the bark beetle-associated pine pathogen Grosmannia clavigera.</title>
        <authorList>
            <person name="Haridas S."/>
            <person name="Wang Y."/>
            <person name="Lim L."/>
            <person name="Massoumi Alamouti S."/>
            <person name="Jackman S."/>
            <person name="Docking R."/>
            <person name="Robertson G."/>
            <person name="Birol I."/>
            <person name="Bohlmann J."/>
            <person name="Breuil C."/>
        </authorList>
    </citation>
    <scope>NUCLEOTIDE SEQUENCE [LARGE SCALE GENOMIC DNA]</scope>
    <source>
        <strain evidence="7 8">UAMH 11346</strain>
    </source>
</reference>
<evidence type="ECO:0000259" key="6">
    <source>
        <dbReference type="Pfam" id="PF00472"/>
    </source>
</evidence>
<protein>
    <submittedName>
        <fullName evidence="7">Peptidyl-trna hydrolase domain-containing protein</fullName>
    </submittedName>
</protein>
<dbReference type="EMBL" id="KE148162">
    <property type="protein sequence ID" value="EPE04236.1"/>
    <property type="molecule type" value="Genomic_DNA"/>
</dbReference>
<evidence type="ECO:0000256" key="4">
    <source>
        <dbReference type="ARBA" id="ARBA00023128"/>
    </source>
</evidence>
<keyword evidence="7" id="KW-0378">Hydrolase</keyword>
<keyword evidence="3" id="KW-0809">Transit peptide</keyword>
<accession>S3BXT1</accession>
<dbReference type="eggNOG" id="KOG2726">
    <property type="taxonomic scope" value="Eukaryota"/>
</dbReference>
<keyword evidence="4" id="KW-0496">Mitochondrion</keyword>
<evidence type="ECO:0000256" key="2">
    <source>
        <dbReference type="ARBA" id="ARBA00010835"/>
    </source>
</evidence>
<evidence type="ECO:0000256" key="5">
    <source>
        <dbReference type="SAM" id="MobiDB-lite"/>
    </source>
</evidence>
<comment type="similarity">
    <text evidence="2">Belongs to the prokaryotic/mitochondrial release factor family.</text>
</comment>
<dbReference type="SUPFAM" id="SSF75620">
    <property type="entry name" value="Release factor"/>
    <property type="match status" value="1"/>
</dbReference>
<evidence type="ECO:0000256" key="1">
    <source>
        <dbReference type="ARBA" id="ARBA00004173"/>
    </source>
</evidence>
<evidence type="ECO:0000313" key="7">
    <source>
        <dbReference type="EMBL" id="EPE04236.1"/>
    </source>
</evidence>
<name>S3BXT1_OPHP1</name>
<feature type="compositionally biased region" description="Basic residues" evidence="5">
    <location>
        <begin position="131"/>
        <end position="140"/>
    </location>
</feature>
<evidence type="ECO:0000313" key="8">
    <source>
        <dbReference type="Proteomes" id="UP000016923"/>
    </source>
</evidence>
<evidence type="ECO:0000256" key="3">
    <source>
        <dbReference type="ARBA" id="ARBA00022946"/>
    </source>
</evidence>
<dbReference type="PANTHER" id="PTHR46203">
    <property type="entry name" value="PROBABLE PEPTIDE CHAIN RELEASE FACTOR C12ORF65"/>
    <property type="match status" value="1"/>
</dbReference>
<feature type="domain" description="Prokaryotic-type class I peptide chain release factors" evidence="6">
    <location>
        <begin position="46"/>
        <end position="140"/>
    </location>
</feature>
<feature type="compositionally biased region" description="Basic and acidic residues" evidence="5">
    <location>
        <begin position="149"/>
        <end position="178"/>
    </location>
</feature>
<dbReference type="InterPro" id="IPR045853">
    <property type="entry name" value="Pep_chain_release_fac_I_sf"/>
</dbReference>
<dbReference type="GO" id="GO:0003747">
    <property type="term" value="F:translation release factor activity"/>
    <property type="evidence" value="ECO:0007669"/>
    <property type="project" value="InterPro"/>
</dbReference>
<dbReference type="Pfam" id="PF00472">
    <property type="entry name" value="RF-1"/>
    <property type="match status" value="1"/>
</dbReference>
<organism evidence="7 8">
    <name type="scientific">Ophiostoma piceae (strain UAMH 11346)</name>
    <name type="common">Sap stain fungus</name>
    <dbReference type="NCBI Taxonomy" id="1262450"/>
    <lineage>
        <taxon>Eukaryota</taxon>
        <taxon>Fungi</taxon>
        <taxon>Dikarya</taxon>
        <taxon>Ascomycota</taxon>
        <taxon>Pezizomycotina</taxon>
        <taxon>Sordariomycetes</taxon>
        <taxon>Sordariomycetidae</taxon>
        <taxon>Ophiostomatales</taxon>
        <taxon>Ophiostomataceae</taxon>
        <taxon>Ophiostoma</taxon>
    </lineage>
</organism>
<dbReference type="OrthoDB" id="277888at2759"/>
<dbReference type="Gene3D" id="3.30.160.20">
    <property type="match status" value="1"/>
</dbReference>
<feature type="region of interest" description="Disordered" evidence="5">
    <location>
        <begin position="131"/>
        <end position="202"/>
    </location>
</feature>
<sequence>MLRLLPLRRALRPTFGAQSQSTWLSTSAACAAKQQQMPSRPKPPPEDEIDEMFVKGTGPGGQKINKTNSAVQLRHIPTGIVVKSQATRSRSENRAIARGLLAARLDEIRNPDTCRTAALVASKLKKRANATKKARRKYKKLAGTDDDGGGVHEDDGEHDGEHDERDGQLAERHQREADTAAQEPGTASTQDDQGDAAAVTTK</sequence>
<dbReference type="HOGENOM" id="CLU_089470_1_1_1"/>
<dbReference type="FunFam" id="3.30.160.20:FF:000065">
    <property type="entry name" value="Peptidyl-tRNA hydrolase domain protein"/>
    <property type="match status" value="1"/>
</dbReference>
<dbReference type="OMA" id="RSQNRTI"/>